<dbReference type="EMBL" id="ANHY01000005">
    <property type="protein sequence ID" value="EKV31678.1"/>
    <property type="molecule type" value="Genomic_DNA"/>
</dbReference>
<dbReference type="STRING" id="1238182.C882_3428"/>
<dbReference type="Proteomes" id="UP000009881">
    <property type="component" value="Unassembled WGS sequence"/>
</dbReference>
<organism evidence="1 2">
    <name type="scientific">Caenispirillum salinarum AK4</name>
    <dbReference type="NCBI Taxonomy" id="1238182"/>
    <lineage>
        <taxon>Bacteria</taxon>
        <taxon>Pseudomonadati</taxon>
        <taxon>Pseudomonadota</taxon>
        <taxon>Alphaproteobacteria</taxon>
        <taxon>Rhodospirillales</taxon>
        <taxon>Novispirillaceae</taxon>
        <taxon>Caenispirillum</taxon>
    </lineage>
</organism>
<evidence type="ECO:0000313" key="2">
    <source>
        <dbReference type="Proteomes" id="UP000009881"/>
    </source>
</evidence>
<accession>K9HN07</accession>
<evidence type="ECO:0008006" key="3">
    <source>
        <dbReference type="Google" id="ProtNLM"/>
    </source>
</evidence>
<dbReference type="Pfam" id="PF06108">
    <property type="entry name" value="DUF952"/>
    <property type="match status" value="1"/>
</dbReference>
<keyword evidence="2" id="KW-1185">Reference proteome</keyword>
<protein>
    <recommendedName>
        <fullName evidence="3">Glutathione S-transferase domain protein</fullName>
    </recommendedName>
</protein>
<dbReference type="PANTHER" id="PTHR34129">
    <property type="entry name" value="BLR1139 PROTEIN"/>
    <property type="match status" value="1"/>
</dbReference>
<dbReference type="AlphaFoldDB" id="K9HN07"/>
<dbReference type="Gene3D" id="3.20.170.20">
    <property type="entry name" value="Protein of unknown function DUF952"/>
    <property type="match status" value="1"/>
</dbReference>
<comment type="caution">
    <text evidence="1">The sequence shown here is derived from an EMBL/GenBank/DDBJ whole genome shotgun (WGS) entry which is preliminary data.</text>
</comment>
<name>K9HN07_9PROT</name>
<dbReference type="SUPFAM" id="SSF56399">
    <property type="entry name" value="ADP-ribosylation"/>
    <property type="match status" value="1"/>
</dbReference>
<dbReference type="PANTHER" id="PTHR34129:SF1">
    <property type="entry name" value="DUF952 DOMAIN-CONTAINING PROTEIN"/>
    <property type="match status" value="1"/>
</dbReference>
<sequence>MRPIYHLCLQDAWQDAAAAGVYEGSDLDRRDGFIHCSTGDQVAETAARYFPGTDLMLLTIDSTQVEGEVKWEENPRGVFPHIYGRVPLMAVTAVEFLRWTGERHDIPFLFD</sequence>
<reference evidence="1 2" key="1">
    <citation type="journal article" date="2013" name="Genome Announc.">
        <title>Draft Genome Sequence of an Alphaproteobacterium, Caenispirillum salinarum AK4(T), Isolated from a Solar Saltern.</title>
        <authorList>
            <person name="Khatri I."/>
            <person name="Singh A."/>
            <person name="Korpole S."/>
            <person name="Pinnaka A.K."/>
            <person name="Subramanian S."/>
        </authorList>
    </citation>
    <scope>NUCLEOTIDE SEQUENCE [LARGE SCALE GENOMIC DNA]</scope>
    <source>
        <strain evidence="1 2">AK4</strain>
    </source>
</reference>
<dbReference type="eggNOG" id="COG3502">
    <property type="taxonomic scope" value="Bacteria"/>
</dbReference>
<gene>
    <name evidence="1" type="ORF">C882_3428</name>
</gene>
<proteinExistence type="predicted"/>
<dbReference type="InterPro" id="IPR009297">
    <property type="entry name" value="DUF952"/>
</dbReference>
<evidence type="ECO:0000313" key="1">
    <source>
        <dbReference type="EMBL" id="EKV31678.1"/>
    </source>
</evidence>